<organism evidence="1 2">
    <name type="scientific">Croceibacterium xixiisoli</name>
    <dbReference type="NCBI Taxonomy" id="1476466"/>
    <lineage>
        <taxon>Bacteria</taxon>
        <taxon>Pseudomonadati</taxon>
        <taxon>Pseudomonadota</taxon>
        <taxon>Alphaproteobacteria</taxon>
        <taxon>Sphingomonadales</taxon>
        <taxon>Erythrobacteraceae</taxon>
        <taxon>Croceibacterium</taxon>
    </lineage>
</organism>
<dbReference type="RefSeq" id="WP_161392324.1">
    <property type="nucleotide sequence ID" value="NZ_JBHSCP010000003.1"/>
</dbReference>
<dbReference type="AlphaFoldDB" id="A0A6I4TZT8"/>
<reference evidence="1 2" key="1">
    <citation type="submission" date="2019-12" db="EMBL/GenBank/DDBJ databases">
        <title>Genomic-based taxomic classification of the family Erythrobacteraceae.</title>
        <authorList>
            <person name="Xu L."/>
        </authorList>
    </citation>
    <scope>NUCLEOTIDE SEQUENCE [LARGE SCALE GENOMIC DNA]</scope>
    <source>
        <strain evidence="1 2">S36</strain>
    </source>
</reference>
<protein>
    <submittedName>
        <fullName evidence="1">Uncharacterized protein</fullName>
    </submittedName>
</protein>
<proteinExistence type="predicted"/>
<evidence type="ECO:0000313" key="1">
    <source>
        <dbReference type="EMBL" id="MXP00592.1"/>
    </source>
</evidence>
<name>A0A6I4TZT8_9SPHN</name>
<evidence type="ECO:0000313" key="2">
    <source>
        <dbReference type="Proteomes" id="UP000469430"/>
    </source>
</evidence>
<comment type="caution">
    <text evidence="1">The sequence shown here is derived from an EMBL/GenBank/DDBJ whole genome shotgun (WGS) entry which is preliminary data.</text>
</comment>
<keyword evidence="2" id="KW-1185">Reference proteome</keyword>
<accession>A0A6I4TZT8</accession>
<sequence>MADLIDRFRTQAHAILDRYVAAHTPDNFERLQAAFAEHGWALTGSMGNLVSFTLHDPWGGEMPGLALASVEHLLPQIAPGCDVSDLSHPLASRDAAGGQRRNLFEIGQSSVRKASAPWLSTI</sequence>
<gene>
    <name evidence="1" type="ORF">GRI97_16500</name>
</gene>
<dbReference type="EMBL" id="WTYJ01000004">
    <property type="protein sequence ID" value="MXP00592.1"/>
    <property type="molecule type" value="Genomic_DNA"/>
</dbReference>
<dbReference type="Proteomes" id="UP000469430">
    <property type="component" value="Unassembled WGS sequence"/>
</dbReference>